<dbReference type="GeneID" id="132541457"/>
<proteinExistence type="predicted"/>
<feature type="domain" description="Olduvai" evidence="2">
    <location>
        <begin position="178"/>
        <end position="238"/>
    </location>
</feature>
<dbReference type="Proteomes" id="UP001652624">
    <property type="component" value="Chromosome 11"/>
</dbReference>
<feature type="domain" description="Olduvai" evidence="2">
    <location>
        <begin position="104"/>
        <end position="171"/>
    </location>
</feature>
<evidence type="ECO:0000313" key="3">
    <source>
        <dbReference type="Proteomes" id="UP001652624"/>
    </source>
</evidence>
<feature type="region of interest" description="Disordered" evidence="1">
    <location>
        <begin position="225"/>
        <end position="267"/>
    </location>
</feature>
<sequence>MAKWFLPLYGPLEDKFLLEEDQELQTQMALCKRDFRVLNDRVLGTVATAGYLDHVLWSYEHQNDQEAVREQEPVAPRVQIIICKETIISFIPDLSAKEITDQEDKELEMITTRLVLLLPELADPHASWLLPDGHYLTFASLPDVSDNYWPHRSSAFQAWEEEGISPAQPGAENHPDSEEHRDSSHLSLSNISRESPEGEEDEYSLDERYLTPSFDYDVSECCRPCSHDEQEGSAQDGAELDSEPFIGWKNPSKPEGDAFENLESSKAEGLVSHLPLASGVQRQNSTTRSHLFGKRKIACRFPGLQK</sequence>
<dbReference type="InterPro" id="IPR010630">
    <property type="entry name" value="Olduvai_dom"/>
</dbReference>
<gene>
    <name evidence="4" type="primary">LOC132541457</name>
</gene>
<evidence type="ECO:0000259" key="2">
    <source>
        <dbReference type="SMART" id="SM01148"/>
    </source>
</evidence>
<feature type="compositionally biased region" description="Basic and acidic residues" evidence="1">
    <location>
        <begin position="173"/>
        <end position="184"/>
    </location>
</feature>
<dbReference type="RefSeq" id="XP_060058343.1">
    <property type="nucleotide sequence ID" value="XM_060202360.1"/>
</dbReference>
<keyword evidence="3" id="KW-1185">Reference proteome</keyword>
<organism evidence="3 4">
    <name type="scientific">Erinaceus europaeus</name>
    <name type="common">Western European hedgehog</name>
    <dbReference type="NCBI Taxonomy" id="9365"/>
    <lineage>
        <taxon>Eukaryota</taxon>
        <taxon>Metazoa</taxon>
        <taxon>Chordata</taxon>
        <taxon>Craniata</taxon>
        <taxon>Vertebrata</taxon>
        <taxon>Euteleostomi</taxon>
        <taxon>Mammalia</taxon>
        <taxon>Eutheria</taxon>
        <taxon>Laurasiatheria</taxon>
        <taxon>Eulipotyphla</taxon>
        <taxon>Erinaceidae</taxon>
        <taxon>Erinaceinae</taxon>
        <taxon>Erinaceus</taxon>
    </lineage>
</organism>
<evidence type="ECO:0000313" key="4">
    <source>
        <dbReference type="RefSeq" id="XP_060058343.1"/>
    </source>
</evidence>
<evidence type="ECO:0000256" key="1">
    <source>
        <dbReference type="SAM" id="MobiDB-lite"/>
    </source>
</evidence>
<protein>
    <submittedName>
        <fullName evidence="4">Uncharacterized protein LOC132541457</fullName>
    </submittedName>
</protein>
<accession>A0ABM3YB96</accession>
<reference evidence="4" key="1">
    <citation type="submission" date="2025-08" db="UniProtKB">
        <authorList>
            <consortium name="RefSeq"/>
        </authorList>
    </citation>
    <scope>IDENTIFICATION</scope>
</reference>
<name>A0ABM3YB96_ERIEU</name>
<dbReference type="SMART" id="SM01148">
    <property type="entry name" value="DUF1220"/>
    <property type="match status" value="2"/>
</dbReference>
<feature type="region of interest" description="Disordered" evidence="1">
    <location>
        <begin position="165"/>
        <end position="204"/>
    </location>
</feature>